<dbReference type="SMART" id="SM00834">
    <property type="entry name" value="CxxC_CXXC_SSSS"/>
    <property type="match status" value="1"/>
</dbReference>
<sequence length="80" mass="8835">MPIYEFKCSRCGAVREYLFKSSDERVELCCDQCGSDEMERIVSRTSHFVKPSAGEGPSVTTKSCKPGSSCTTINLPGYSR</sequence>
<dbReference type="Pfam" id="PF09723">
    <property type="entry name" value="Zn_ribbon_8"/>
    <property type="match status" value="1"/>
</dbReference>
<feature type="region of interest" description="Disordered" evidence="1">
    <location>
        <begin position="49"/>
        <end position="68"/>
    </location>
</feature>
<feature type="domain" description="Putative regulatory protein FmdB zinc ribbon" evidence="2">
    <location>
        <begin position="1"/>
        <end position="43"/>
    </location>
</feature>
<dbReference type="Proteomes" id="UP000199611">
    <property type="component" value="Unassembled WGS sequence"/>
</dbReference>
<dbReference type="RefSeq" id="WP_093392524.1">
    <property type="nucleotide sequence ID" value="NZ_FOUU01000001.1"/>
</dbReference>
<name>A0A1I4QJX3_9BACT</name>
<dbReference type="OrthoDB" id="9813321at2"/>
<protein>
    <submittedName>
        <fullName evidence="3">Putative regulatory protein, FmdB family</fullName>
    </submittedName>
</protein>
<gene>
    <name evidence="3" type="ORF">SAMN05660836_00060</name>
</gene>
<proteinExistence type="predicted"/>
<reference evidence="3 4" key="1">
    <citation type="submission" date="2016-10" db="EMBL/GenBank/DDBJ databases">
        <authorList>
            <person name="de Groot N.N."/>
        </authorList>
    </citation>
    <scope>NUCLEOTIDE SEQUENCE [LARGE SCALE GENOMIC DNA]</scope>
    <source>
        <strain evidence="3 4">DSM 9990</strain>
    </source>
</reference>
<dbReference type="AlphaFoldDB" id="A0A1I4QJX3"/>
<dbReference type="STRING" id="39841.SAMN05660836_00060"/>
<dbReference type="NCBIfam" id="TIGR02605">
    <property type="entry name" value="CxxC_CxxC_SSSS"/>
    <property type="match status" value="1"/>
</dbReference>
<evidence type="ECO:0000313" key="3">
    <source>
        <dbReference type="EMBL" id="SFM39923.1"/>
    </source>
</evidence>
<evidence type="ECO:0000313" key="4">
    <source>
        <dbReference type="Proteomes" id="UP000199611"/>
    </source>
</evidence>
<dbReference type="EMBL" id="FOUU01000001">
    <property type="protein sequence ID" value="SFM39923.1"/>
    <property type="molecule type" value="Genomic_DNA"/>
</dbReference>
<feature type="compositionally biased region" description="Polar residues" evidence="1">
    <location>
        <begin position="58"/>
        <end position="68"/>
    </location>
</feature>
<organism evidence="3 4">
    <name type="scientific">Thermodesulforhabdus norvegica</name>
    <dbReference type="NCBI Taxonomy" id="39841"/>
    <lineage>
        <taxon>Bacteria</taxon>
        <taxon>Pseudomonadati</taxon>
        <taxon>Thermodesulfobacteriota</taxon>
        <taxon>Syntrophobacteria</taxon>
        <taxon>Syntrophobacterales</taxon>
        <taxon>Thermodesulforhabdaceae</taxon>
        <taxon>Thermodesulforhabdus</taxon>
    </lineage>
</organism>
<dbReference type="InterPro" id="IPR013429">
    <property type="entry name" value="Regulatory_FmdB_Zinc_ribbon"/>
</dbReference>
<evidence type="ECO:0000256" key="1">
    <source>
        <dbReference type="SAM" id="MobiDB-lite"/>
    </source>
</evidence>
<accession>A0A1I4QJX3</accession>
<evidence type="ECO:0000259" key="2">
    <source>
        <dbReference type="SMART" id="SM00834"/>
    </source>
</evidence>
<keyword evidence="4" id="KW-1185">Reference proteome</keyword>